<comment type="caution">
    <text evidence="11">The sequence shown here is derived from an EMBL/GenBank/DDBJ whole genome shotgun (WGS) entry which is preliminary data.</text>
</comment>
<dbReference type="Pfam" id="PF01040">
    <property type="entry name" value="UbiA"/>
    <property type="match status" value="1"/>
</dbReference>
<dbReference type="AlphaFoldDB" id="A0A231VCP0"/>
<keyword evidence="5 11" id="KW-0808">Transferase</keyword>
<feature type="transmembrane region" description="Helical" evidence="10">
    <location>
        <begin position="162"/>
        <end position="182"/>
    </location>
</feature>
<dbReference type="PANTHER" id="PTHR11048:SF28">
    <property type="entry name" value="4-HYDROXYBENZOATE POLYPRENYLTRANSFERASE, MITOCHONDRIAL"/>
    <property type="match status" value="1"/>
</dbReference>
<dbReference type="Proteomes" id="UP000215301">
    <property type="component" value="Unassembled WGS sequence"/>
</dbReference>
<feature type="transmembrane region" description="Helical" evidence="10">
    <location>
        <begin position="12"/>
        <end position="35"/>
    </location>
</feature>
<evidence type="ECO:0000256" key="3">
    <source>
        <dbReference type="ARBA" id="ARBA00005985"/>
    </source>
</evidence>
<dbReference type="FunFam" id="1.10.357.140:FF:000008">
    <property type="entry name" value="4-hydroxybenzoate octaprenyltransferase"/>
    <property type="match status" value="1"/>
</dbReference>
<evidence type="ECO:0000256" key="1">
    <source>
        <dbReference type="ARBA" id="ARBA00001946"/>
    </source>
</evidence>
<comment type="subcellular location">
    <subcellularLocation>
        <location evidence="2">Membrane</location>
        <topology evidence="2">Multi-pass membrane protein</topology>
    </subcellularLocation>
</comment>
<reference evidence="11 12" key="1">
    <citation type="submission" date="2017-06" db="EMBL/GenBank/DDBJ databases">
        <title>Isolation and characterization of a thermophilic and butanogenic Thermoanaerobacterium thermosaccharolyticum M5 capable of efficient degradation of hemicellulose.</title>
        <authorList>
            <person name="Xin F."/>
            <person name="Jiang Y."/>
        </authorList>
    </citation>
    <scope>NUCLEOTIDE SEQUENCE [LARGE SCALE GENOMIC DNA]</scope>
    <source>
        <strain evidence="11 12">M5</strain>
    </source>
</reference>
<evidence type="ECO:0000256" key="10">
    <source>
        <dbReference type="SAM" id="Phobius"/>
    </source>
</evidence>
<dbReference type="FunFam" id="1.20.120.1780:FF:000001">
    <property type="entry name" value="4-hydroxybenzoate octaprenyltransferase"/>
    <property type="match status" value="1"/>
</dbReference>
<feature type="transmembrane region" description="Helical" evidence="10">
    <location>
        <begin position="41"/>
        <end position="61"/>
    </location>
</feature>
<dbReference type="InterPro" id="IPR006371">
    <property type="entry name" value="Polyprenyltransferase_UbiA-li"/>
</dbReference>
<organism evidence="11 12">
    <name type="scientific">Thermoanaerobacterium thermosaccharolyticum</name>
    <name type="common">Clostridium thermosaccharolyticum</name>
    <dbReference type="NCBI Taxonomy" id="1517"/>
    <lineage>
        <taxon>Bacteria</taxon>
        <taxon>Bacillati</taxon>
        <taxon>Bacillota</taxon>
        <taxon>Clostridia</taxon>
        <taxon>Thermoanaerobacterales</taxon>
        <taxon>Thermoanaerobacteraceae</taxon>
        <taxon>Thermoanaerobacterium</taxon>
    </lineage>
</organism>
<keyword evidence="4" id="KW-1003">Cell membrane</keyword>
<sequence>MNMVFKKIKQYADLVMFSHTLFSMPFAMVSMLWAANGLPKMRVFFWIIIALIGARTGANALNRLVDKDIDAKNPRTTGRHLPLGLVKSSEVLLIVVFSFSLLVLAAYELNPLCLKLSPLALFLFIIYSYTKRFTWACHIILGIACGGAPVGAWIAVTGKIGWPSLVLGAVVTLWVAGFDIIYGTQDYDFDKNNGLFSIPVKFGIKNALLISTFFHVIALLLLLYLYFYMKMGWLYLTGLIIIGYLLYKEHSIVKPDNLKHVTIASYDINQIVSVLFFIFTTADSFLVR</sequence>
<dbReference type="EMBL" id="NKHD01000046">
    <property type="protein sequence ID" value="OXT05910.1"/>
    <property type="molecule type" value="Genomic_DNA"/>
</dbReference>
<dbReference type="GO" id="GO:0005886">
    <property type="term" value="C:plasma membrane"/>
    <property type="evidence" value="ECO:0007669"/>
    <property type="project" value="TreeGrafter"/>
</dbReference>
<feature type="transmembrane region" description="Helical" evidence="10">
    <location>
        <begin position="232"/>
        <end position="247"/>
    </location>
</feature>
<dbReference type="NCBIfam" id="TIGR01475">
    <property type="entry name" value="ubiA_other"/>
    <property type="match status" value="1"/>
</dbReference>
<proteinExistence type="inferred from homology"/>
<evidence type="ECO:0000256" key="2">
    <source>
        <dbReference type="ARBA" id="ARBA00004141"/>
    </source>
</evidence>
<comment type="cofactor">
    <cofactor evidence="1">
        <name>Mg(2+)</name>
        <dbReference type="ChEBI" id="CHEBI:18420"/>
    </cofactor>
</comment>
<dbReference type="RefSeq" id="WP_094046495.1">
    <property type="nucleotide sequence ID" value="NZ_NKHD01000046.1"/>
</dbReference>
<dbReference type="GO" id="GO:0008412">
    <property type="term" value="F:4-hydroxybenzoate polyprenyltransferase activity"/>
    <property type="evidence" value="ECO:0007669"/>
    <property type="project" value="UniProtKB-EC"/>
</dbReference>
<keyword evidence="7 10" id="KW-1133">Transmembrane helix</keyword>
<dbReference type="Gene3D" id="1.10.357.140">
    <property type="entry name" value="UbiA prenyltransferase"/>
    <property type="match status" value="1"/>
</dbReference>
<evidence type="ECO:0000313" key="12">
    <source>
        <dbReference type="Proteomes" id="UP000215301"/>
    </source>
</evidence>
<keyword evidence="6 10" id="KW-0812">Transmembrane</keyword>
<gene>
    <name evidence="11" type="ORF">CE561_12240</name>
</gene>
<name>A0A231VCP0_THETR</name>
<dbReference type="PANTHER" id="PTHR11048">
    <property type="entry name" value="PRENYLTRANSFERASES"/>
    <property type="match status" value="1"/>
</dbReference>
<dbReference type="EC" id="2.5.1.39" evidence="9"/>
<evidence type="ECO:0000256" key="4">
    <source>
        <dbReference type="ARBA" id="ARBA00022519"/>
    </source>
</evidence>
<dbReference type="InterPro" id="IPR000537">
    <property type="entry name" value="UbiA_prenyltransferase"/>
</dbReference>
<feature type="transmembrane region" description="Helical" evidence="10">
    <location>
        <begin position="203"/>
        <end position="226"/>
    </location>
</feature>
<protein>
    <recommendedName>
        <fullName evidence="9">4-hydroxybenzoate polyprenyltransferase</fullName>
        <ecNumber evidence="9">2.5.1.39</ecNumber>
    </recommendedName>
</protein>
<evidence type="ECO:0000256" key="7">
    <source>
        <dbReference type="ARBA" id="ARBA00022989"/>
    </source>
</evidence>
<dbReference type="InterPro" id="IPR044878">
    <property type="entry name" value="UbiA_sf"/>
</dbReference>
<feature type="transmembrane region" description="Helical" evidence="10">
    <location>
        <begin position="81"/>
        <end position="103"/>
    </location>
</feature>
<evidence type="ECO:0000256" key="9">
    <source>
        <dbReference type="ARBA" id="ARBA00034524"/>
    </source>
</evidence>
<dbReference type="Gene3D" id="1.20.120.1780">
    <property type="entry name" value="UbiA prenyltransferase"/>
    <property type="match status" value="1"/>
</dbReference>
<keyword evidence="4" id="KW-0997">Cell inner membrane</keyword>
<evidence type="ECO:0000256" key="5">
    <source>
        <dbReference type="ARBA" id="ARBA00022679"/>
    </source>
</evidence>
<evidence type="ECO:0000256" key="6">
    <source>
        <dbReference type="ARBA" id="ARBA00022692"/>
    </source>
</evidence>
<accession>A0A231VCP0</accession>
<dbReference type="GO" id="GO:0006744">
    <property type="term" value="P:ubiquinone biosynthetic process"/>
    <property type="evidence" value="ECO:0007669"/>
    <property type="project" value="TreeGrafter"/>
</dbReference>
<evidence type="ECO:0000313" key="11">
    <source>
        <dbReference type="EMBL" id="OXT05910.1"/>
    </source>
</evidence>
<comment type="similarity">
    <text evidence="3">Belongs to the UbiA prenyltransferase family.</text>
</comment>
<keyword evidence="8 10" id="KW-0472">Membrane</keyword>
<feature type="transmembrane region" description="Helical" evidence="10">
    <location>
        <begin position="268"/>
        <end position="287"/>
    </location>
</feature>
<evidence type="ECO:0000256" key="8">
    <source>
        <dbReference type="ARBA" id="ARBA00023136"/>
    </source>
</evidence>
<dbReference type="InterPro" id="IPR039653">
    <property type="entry name" value="Prenyltransferase"/>
</dbReference>
<feature type="transmembrane region" description="Helical" evidence="10">
    <location>
        <begin position="136"/>
        <end position="156"/>
    </location>
</feature>
<dbReference type="CDD" id="cd13959">
    <property type="entry name" value="PT_UbiA_COQ2"/>
    <property type="match status" value="1"/>
</dbReference>